<name>A0ABY0LQ88_9FLAO</name>
<reference evidence="1 2" key="1">
    <citation type="submission" date="2016-10" db="EMBL/GenBank/DDBJ databases">
        <authorList>
            <person name="Varghese N."/>
            <person name="Submissions S."/>
        </authorList>
    </citation>
    <scope>NUCLEOTIDE SEQUENCE [LARGE SCALE GENOMIC DNA]</scope>
    <source>
        <strain evidence="1 2">CGMCC 1.6859</strain>
    </source>
</reference>
<evidence type="ECO:0008006" key="3">
    <source>
        <dbReference type="Google" id="ProtNLM"/>
    </source>
</evidence>
<gene>
    <name evidence="1" type="ORF">SAMN02927916_2299</name>
</gene>
<proteinExistence type="predicted"/>
<sequence>MKKVILFFLVLTFTFFIFRFVYFAASDYINYNKCENSKFVSSNNIVIKFSNSQINENLKILIIQKEGLKKMIRYHKIDSLSKNNLSYCLEDKILKTDTLLIKLRDKTVKIYDFRSQGFRQKYGKNKGDFFCYNYIKINNIEYCLESDTIYLTSRDLLPNYCSK</sequence>
<organism evidence="1 2">
    <name type="scientific">Flavobacterium anhuiense</name>
    <dbReference type="NCBI Taxonomy" id="459526"/>
    <lineage>
        <taxon>Bacteria</taxon>
        <taxon>Pseudomonadati</taxon>
        <taxon>Bacteroidota</taxon>
        <taxon>Flavobacteriia</taxon>
        <taxon>Flavobacteriales</taxon>
        <taxon>Flavobacteriaceae</taxon>
        <taxon>Flavobacterium</taxon>
    </lineage>
</organism>
<evidence type="ECO:0000313" key="1">
    <source>
        <dbReference type="EMBL" id="SCY49570.1"/>
    </source>
</evidence>
<keyword evidence="2" id="KW-1185">Reference proteome</keyword>
<dbReference type="RefSeq" id="WP_091132365.1">
    <property type="nucleotide sequence ID" value="NZ_FMVC01000003.1"/>
</dbReference>
<dbReference type="Proteomes" id="UP000199307">
    <property type="component" value="Unassembled WGS sequence"/>
</dbReference>
<accession>A0ABY0LQ88</accession>
<evidence type="ECO:0000313" key="2">
    <source>
        <dbReference type="Proteomes" id="UP000199307"/>
    </source>
</evidence>
<dbReference type="EMBL" id="FMVC01000003">
    <property type="protein sequence ID" value="SCY49570.1"/>
    <property type="molecule type" value="Genomic_DNA"/>
</dbReference>
<protein>
    <recommendedName>
        <fullName evidence="3">Lipoprotein</fullName>
    </recommendedName>
</protein>
<comment type="caution">
    <text evidence="1">The sequence shown here is derived from an EMBL/GenBank/DDBJ whole genome shotgun (WGS) entry which is preliminary data.</text>
</comment>